<comment type="caution">
    <text evidence="1">The sequence shown here is derived from an EMBL/GenBank/DDBJ whole genome shotgun (WGS) entry which is preliminary data.</text>
</comment>
<reference evidence="1 2" key="1">
    <citation type="submission" date="2018-04" db="EMBL/GenBank/DDBJ databases">
        <title>Brenneria corticis sp.nov.</title>
        <authorList>
            <person name="Li Y."/>
        </authorList>
    </citation>
    <scope>NUCLEOTIDE SEQUENCE [LARGE SCALE GENOMIC DNA]</scope>
    <source>
        <strain evidence="1 2">CFCC 11842</strain>
    </source>
</reference>
<dbReference type="AlphaFoldDB" id="A0A2U1U959"/>
<keyword evidence="2" id="KW-1185">Reference proteome</keyword>
<sequence length="80" mass="8808">MAARGPIKSKKSDAGSVLRFITKDPHSIADKRVRQQHPVPDGGIFLICETQTDENYSNMAAIPVVEEKWSKIEGDITNGL</sequence>
<accession>A0A2U1U959</accession>
<evidence type="ECO:0000313" key="1">
    <source>
        <dbReference type="EMBL" id="PWC18205.1"/>
    </source>
</evidence>
<dbReference type="Proteomes" id="UP000296159">
    <property type="component" value="Unassembled WGS sequence"/>
</dbReference>
<proteinExistence type="predicted"/>
<protein>
    <submittedName>
        <fullName evidence="1">Uncharacterized protein</fullName>
    </submittedName>
</protein>
<gene>
    <name evidence="1" type="ORF">DDT56_04870</name>
</gene>
<dbReference type="EMBL" id="QDKH01000005">
    <property type="protein sequence ID" value="PWC18205.1"/>
    <property type="molecule type" value="Genomic_DNA"/>
</dbReference>
<name>A0A2U1U959_9GAMM</name>
<evidence type="ECO:0000313" key="2">
    <source>
        <dbReference type="Proteomes" id="UP000296159"/>
    </source>
</evidence>
<organism evidence="1 2">
    <name type="scientific">Brenneria corticis</name>
    <dbReference type="NCBI Taxonomy" id="2173106"/>
    <lineage>
        <taxon>Bacteria</taxon>
        <taxon>Pseudomonadati</taxon>
        <taxon>Pseudomonadota</taxon>
        <taxon>Gammaproteobacteria</taxon>
        <taxon>Enterobacterales</taxon>
        <taxon>Pectobacteriaceae</taxon>
        <taxon>Brenneria</taxon>
    </lineage>
</organism>